<evidence type="ECO:0000313" key="4">
    <source>
        <dbReference type="EMBL" id="RKN29564.1"/>
    </source>
</evidence>
<evidence type="ECO:0000313" key="6">
    <source>
        <dbReference type="Proteomes" id="UP000275865"/>
    </source>
</evidence>
<feature type="region of interest" description="Disordered" evidence="1">
    <location>
        <begin position="181"/>
        <end position="221"/>
    </location>
</feature>
<feature type="signal peptide" evidence="2">
    <location>
        <begin position="1"/>
        <end position="20"/>
    </location>
</feature>
<sequence>MTAACLAATILAVQPASVHAEQRHAAAPPPSAPTTTAASGSGEHSVTPAQRARMASEEPLVKAALRIRTAAKAAKAPGFAGVALRDGTVTVYWKGPVPPSSRKTIDQESAKVPVVVRPAAHSAEELGRAADEIRRKLAASGDRSVVSIGYPVTGSGITATVTGAKTPAALANTPVPVTLARTTPKATKPATSASGSGRTDAPAAPGTARTSGTGGSMGALAFGDWPNPSRQDDAVPAWGGAHLINSEATGGNEGWQVRDDETGKVVRADDKWHCTSGFPAIFKGTGQELMVQPLSCGGPQRQFVDASGDPVNVKSTSIGVVASSGVSLTVPVGGAEPFLYDGDPWTQVGWQISDWAEPVAGQSVCVSAAELGSFCDATIGDEVGTESALIQTSQGDSNLTQNMTNLGTHYEDGPVHPARRPYVLADGSVCNTFDFMDNTDCSQFAFAPGDMGAAVYTVPADGDDTGVTIRGLLVHQHDGYLQNPTNFHIIGADQIFAAYPDITLLTSRNDRP</sequence>
<dbReference type="OrthoDB" id="3403781at2"/>
<organism evidence="4 6">
    <name type="scientific">Micromonospora musae</name>
    <dbReference type="NCBI Taxonomy" id="1894970"/>
    <lineage>
        <taxon>Bacteria</taxon>
        <taxon>Bacillati</taxon>
        <taxon>Actinomycetota</taxon>
        <taxon>Actinomycetes</taxon>
        <taxon>Micromonosporales</taxon>
        <taxon>Micromonosporaceae</taxon>
        <taxon>Micromonospora</taxon>
    </lineage>
</organism>
<keyword evidence="2" id="KW-0732">Signal</keyword>
<feature type="compositionally biased region" description="Low complexity" evidence="1">
    <location>
        <begin position="181"/>
        <end position="194"/>
    </location>
</feature>
<feature type="region of interest" description="Disordered" evidence="1">
    <location>
        <begin position="21"/>
        <end position="55"/>
    </location>
</feature>
<dbReference type="Proteomes" id="UP000271548">
    <property type="component" value="Unassembled WGS sequence"/>
</dbReference>
<reference evidence="5 6" key="1">
    <citation type="submission" date="2018-09" db="EMBL/GenBank/DDBJ databases">
        <title>Micromonospora sp. nov. MS1-9, isolated from a root of Musa sp.</title>
        <authorList>
            <person name="Kuncharoen N."/>
            <person name="Kudo T."/>
            <person name="Ohkuma M."/>
            <person name="Yuki M."/>
            <person name="Tanasupawat S."/>
        </authorList>
    </citation>
    <scope>NUCLEOTIDE SEQUENCE [LARGE SCALE GENOMIC DNA]</scope>
    <source>
        <strain evidence="4 6">MS1-9</strain>
        <strain evidence="3 5">NGC1-4</strain>
    </source>
</reference>
<gene>
    <name evidence="4" type="ORF">D7044_22225</name>
    <name evidence="3" type="ORF">D7147_28310</name>
</gene>
<accession>A0A3A9Y6S7</accession>
<feature type="chain" id="PRO_5017238699" evidence="2">
    <location>
        <begin position="21"/>
        <end position="512"/>
    </location>
</feature>
<evidence type="ECO:0000256" key="1">
    <source>
        <dbReference type="SAM" id="MobiDB-lite"/>
    </source>
</evidence>
<feature type="compositionally biased region" description="Low complexity" evidence="1">
    <location>
        <begin position="33"/>
        <end position="42"/>
    </location>
</feature>
<dbReference type="EMBL" id="RAZT01000011">
    <property type="protein sequence ID" value="RKN29564.1"/>
    <property type="molecule type" value="Genomic_DNA"/>
</dbReference>
<evidence type="ECO:0000256" key="2">
    <source>
        <dbReference type="SAM" id="SignalP"/>
    </source>
</evidence>
<proteinExistence type="predicted"/>
<dbReference type="EMBL" id="RAZS01000013">
    <property type="protein sequence ID" value="RKN14656.1"/>
    <property type="molecule type" value="Genomic_DNA"/>
</dbReference>
<protein>
    <submittedName>
        <fullName evidence="4">Uncharacterized protein</fullName>
    </submittedName>
</protein>
<evidence type="ECO:0000313" key="3">
    <source>
        <dbReference type="EMBL" id="RKN14656.1"/>
    </source>
</evidence>
<dbReference type="Proteomes" id="UP000275865">
    <property type="component" value="Unassembled WGS sequence"/>
</dbReference>
<evidence type="ECO:0000313" key="5">
    <source>
        <dbReference type="Proteomes" id="UP000271548"/>
    </source>
</evidence>
<dbReference type="AlphaFoldDB" id="A0A3A9Y6S7"/>
<dbReference type="RefSeq" id="WP_120683051.1">
    <property type="nucleotide sequence ID" value="NZ_RAZS01000013.1"/>
</dbReference>
<name>A0A3A9Y6S7_9ACTN</name>
<keyword evidence="5" id="KW-1185">Reference proteome</keyword>
<comment type="caution">
    <text evidence="4">The sequence shown here is derived from an EMBL/GenBank/DDBJ whole genome shotgun (WGS) entry which is preliminary data.</text>
</comment>